<dbReference type="InterPro" id="IPR005836">
    <property type="entry name" value="ADP_Glu_pyroP_CS"/>
</dbReference>
<dbReference type="GO" id="GO:0005524">
    <property type="term" value="F:ATP binding"/>
    <property type="evidence" value="ECO:0007669"/>
    <property type="project" value="UniProtKB-KW"/>
</dbReference>
<dbReference type="PROSITE" id="PS00809">
    <property type="entry name" value="ADP_GLC_PYROPHOSPH_2"/>
    <property type="match status" value="1"/>
</dbReference>
<evidence type="ECO:0000313" key="10">
    <source>
        <dbReference type="EMBL" id="JAC61546.1"/>
    </source>
</evidence>
<dbReference type="GO" id="GO:0005978">
    <property type="term" value="P:glycogen biosynthetic process"/>
    <property type="evidence" value="ECO:0007669"/>
    <property type="project" value="InterPro"/>
</dbReference>
<keyword evidence="6" id="KW-0548">Nucleotidyltransferase</keyword>
<dbReference type="GO" id="GO:0008878">
    <property type="term" value="F:glucose-1-phosphate adenylyltransferase activity"/>
    <property type="evidence" value="ECO:0007669"/>
    <property type="project" value="UniProtKB-EC"/>
</dbReference>
<dbReference type="AlphaFoldDB" id="A0A061QT81"/>
<keyword evidence="7" id="KW-0547">Nucleotide-binding</keyword>
<evidence type="ECO:0000256" key="3">
    <source>
        <dbReference type="ARBA" id="ARBA00012460"/>
    </source>
</evidence>
<dbReference type="SUPFAM" id="SSF53448">
    <property type="entry name" value="Nucleotide-diphospho-sugar transferases"/>
    <property type="match status" value="1"/>
</dbReference>
<evidence type="ECO:0000256" key="7">
    <source>
        <dbReference type="ARBA" id="ARBA00022741"/>
    </source>
</evidence>
<keyword evidence="4" id="KW-0021">Allosteric enzyme</keyword>
<accession>A0A061QT81</accession>
<dbReference type="Pfam" id="PF00483">
    <property type="entry name" value="NTP_transferase"/>
    <property type="match status" value="1"/>
</dbReference>
<proteinExistence type="inferred from homology"/>
<evidence type="ECO:0000256" key="2">
    <source>
        <dbReference type="ARBA" id="ARBA00010443"/>
    </source>
</evidence>
<protein>
    <recommendedName>
        <fullName evidence="3">glucose-1-phosphate adenylyltransferase</fullName>
        <ecNumber evidence="3">2.7.7.27</ecNumber>
    </recommendedName>
</protein>
<dbReference type="PANTHER" id="PTHR43523:SF12">
    <property type="entry name" value="GLUCOSE-1-PHOSPHATE ADENYLYLTRANSFERASE LARGE SUBUNIT 1, CHLOROPLASTIC-RELATED"/>
    <property type="match status" value="1"/>
</dbReference>
<dbReference type="EMBL" id="GBEZ01025556">
    <property type="protein sequence ID" value="JAC61546.1"/>
    <property type="molecule type" value="Transcribed_RNA"/>
</dbReference>
<evidence type="ECO:0000256" key="1">
    <source>
        <dbReference type="ARBA" id="ARBA00000956"/>
    </source>
</evidence>
<dbReference type="InterPro" id="IPR005835">
    <property type="entry name" value="NTP_transferase_dom"/>
</dbReference>
<evidence type="ECO:0000259" key="9">
    <source>
        <dbReference type="Pfam" id="PF00483"/>
    </source>
</evidence>
<dbReference type="EC" id="2.7.7.27" evidence="3"/>
<feature type="domain" description="Nucleotidyl transferase" evidence="9">
    <location>
        <begin position="81"/>
        <end position="193"/>
    </location>
</feature>
<evidence type="ECO:0000256" key="4">
    <source>
        <dbReference type="ARBA" id="ARBA00022533"/>
    </source>
</evidence>
<keyword evidence="8" id="KW-0067">ATP-binding</keyword>
<dbReference type="Gene3D" id="3.90.550.10">
    <property type="entry name" value="Spore Coat Polysaccharide Biosynthesis Protein SpsA, Chain A"/>
    <property type="match status" value="1"/>
</dbReference>
<dbReference type="PANTHER" id="PTHR43523">
    <property type="entry name" value="GLUCOSE-1-PHOSPHATE ADENYLYLTRANSFERASE-RELATED"/>
    <property type="match status" value="1"/>
</dbReference>
<evidence type="ECO:0000256" key="6">
    <source>
        <dbReference type="ARBA" id="ARBA00022695"/>
    </source>
</evidence>
<dbReference type="InterPro" id="IPR011831">
    <property type="entry name" value="ADP-Glc_PPase"/>
</dbReference>
<keyword evidence="5" id="KW-0808">Transferase</keyword>
<gene>
    <name evidence="10" type="ORF">TSPGSL018_25927</name>
</gene>
<evidence type="ECO:0000256" key="8">
    <source>
        <dbReference type="ARBA" id="ARBA00022840"/>
    </source>
</evidence>
<comment type="catalytic activity">
    <reaction evidence="1">
        <text>alpha-D-glucose 1-phosphate + ATP + H(+) = ADP-alpha-D-glucose + diphosphate</text>
        <dbReference type="Rhea" id="RHEA:12120"/>
        <dbReference type="ChEBI" id="CHEBI:15378"/>
        <dbReference type="ChEBI" id="CHEBI:30616"/>
        <dbReference type="ChEBI" id="CHEBI:33019"/>
        <dbReference type="ChEBI" id="CHEBI:57498"/>
        <dbReference type="ChEBI" id="CHEBI:58601"/>
        <dbReference type="EC" id="2.7.7.27"/>
    </reaction>
</comment>
<organism evidence="10">
    <name type="scientific">Tetraselmis sp. GSL018</name>
    <dbReference type="NCBI Taxonomy" id="582737"/>
    <lineage>
        <taxon>Eukaryota</taxon>
        <taxon>Viridiplantae</taxon>
        <taxon>Chlorophyta</taxon>
        <taxon>core chlorophytes</taxon>
        <taxon>Chlorodendrophyceae</taxon>
        <taxon>Chlorodendrales</taxon>
        <taxon>Chlorodendraceae</taxon>
        <taxon>Tetraselmis</taxon>
    </lineage>
</organism>
<name>A0A061QT81_9CHLO</name>
<feature type="non-terminal residue" evidence="10">
    <location>
        <position position="200"/>
    </location>
</feature>
<comment type="similarity">
    <text evidence="2">Belongs to the bacterial/plant glucose-1-phosphate adenylyltransferase family.</text>
</comment>
<sequence length="200" mass="22172">MYQPRAEGRVEIPERSIGTGVNVSWLSSFPNQRKLNTRFKCRRNSRESFRTYALQGSRAGEMLSSPDLQDQPAINTETVAAVVLGGGAGDGLYPLTRNTAKGAVPIGGAYRIIDIPLSNCIDSGIYKMYVFTQYNSASLNRYIARTYDFGRCFGRQQGFVEVLTAAITPSSQQWFSGTADAIRKYSWAVDTNRNSEVEDI</sequence>
<reference evidence="10" key="1">
    <citation type="submission" date="2014-05" db="EMBL/GenBank/DDBJ databases">
        <title>The transcriptome of the halophilic microalga Tetraselmis sp. GSL018 isolated from the Great Salt Lake, Utah.</title>
        <authorList>
            <person name="Jinkerson R.E."/>
            <person name="D'Adamo S."/>
            <person name="Posewitz M.C."/>
        </authorList>
    </citation>
    <scope>NUCLEOTIDE SEQUENCE</scope>
    <source>
        <strain evidence="10">GSL018</strain>
    </source>
</reference>
<dbReference type="InterPro" id="IPR029044">
    <property type="entry name" value="Nucleotide-diphossugar_trans"/>
</dbReference>
<evidence type="ECO:0000256" key="5">
    <source>
        <dbReference type="ARBA" id="ARBA00022679"/>
    </source>
</evidence>